<dbReference type="SUPFAM" id="SSF57850">
    <property type="entry name" value="RING/U-box"/>
    <property type="match status" value="1"/>
</dbReference>
<accession>A0ABP1K225</accession>
<organism evidence="1 2">
    <name type="scientific">Hexamita inflata</name>
    <dbReference type="NCBI Taxonomy" id="28002"/>
    <lineage>
        <taxon>Eukaryota</taxon>
        <taxon>Metamonada</taxon>
        <taxon>Diplomonadida</taxon>
        <taxon>Hexamitidae</taxon>
        <taxon>Hexamitinae</taxon>
        <taxon>Hexamita</taxon>
    </lineage>
</organism>
<proteinExistence type="predicted"/>
<dbReference type="Pfam" id="PF22191">
    <property type="entry name" value="IBR_1"/>
    <property type="match status" value="1"/>
</dbReference>
<comment type="caution">
    <text evidence="1">The sequence shown here is derived from an EMBL/GenBank/DDBJ whole genome shotgun (WGS) entry which is preliminary data.</text>
</comment>
<dbReference type="Gene3D" id="1.20.120.1750">
    <property type="match status" value="1"/>
</dbReference>
<dbReference type="Proteomes" id="UP001642409">
    <property type="component" value="Unassembled WGS sequence"/>
</dbReference>
<reference evidence="1 2" key="1">
    <citation type="submission" date="2024-07" db="EMBL/GenBank/DDBJ databases">
        <authorList>
            <person name="Akdeniz Z."/>
        </authorList>
    </citation>
    <scope>NUCLEOTIDE SEQUENCE [LARGE SCALE GENOMIC DNA]</scope>
</reference>
<name>A0ABP1K225_9EUKA</name>
<sequence>MQGNNNDNDQQQTFQRCPNCKILFEIEGGQNHITCICGAHWCYVCGKQFTQDTIYPHLTQVHGGYSTQ</sequence>
<gene>
    <name evidence="1" type="ORF">HINF_LOCUS44291</name>
</gene>
<evidence type="ECO:0000313" key="2">
    <source>
        <dbReference type="Proteomes" id="UP001642409"/>
    </source>
</evidence>
<keyword evidence="2" id="KW-1185">Reference proteome</keyword>
<dbReference type="EMBL" id="CAXDID020000187">
    <property type="protein sequence ID" value="CAL6051272.1"/>
    <property type="molecule type" value="Genomic_DNA"/>
</dbReference>
<evidence type="ECO:0000313" key="1">
    <source>
        <dbReference type="EMBL" id="CAL6051272.1"/>
    </source>
</evidence>
<protein>
    <submittedName>
        <fullName evidence="1">Ankyrin_repeat protein 3</fullName>
    </submittedName>
</protein>